<dbReference type="Proteomes" id="UP000756921">
    <property type="component" value="Unassembled WGS sequence"/>
</dbReference>
<feature type="transmembrane region" description="Helical" evidence="6">
    <location>
        <begin position="140"/>
        <end position="159"/>
    </location>
</feature>
<organism evidence="8 9">
    <name type="scientific">Paraphaeosphaeria minitans</name>
    <dbReference type="NCBI Taxonomy" id="565426"/>
    <lineage>
        <taxon>Eukaryota</taxon>
        <taxon>Fungi</taxon>
        <taxon>Dikarya</taxon>
        <taxon>Ascomycota</taxon>
        <taxon>Pezizomycotina</taxon>
        <taxon>Dothideomycetes</taxon>
        <taxon>Pleosporomycetidae</taxon>
        <taxon>Pleosporales</taxon>
        <taxon>Massarineae</taxon>
        <taxon>Didymosphaeriaceae</taxon>
        <taxon>Paraphaeosphaeria</taxon>
    </lineage>
</organism>
<dbReference type="GO" id="GO:0005886">
    <property type="term" value="C:plasma membrane"/>
    <property type="evidence" value="ECO:0007669"/>
    <property type="project" value="TreeGrafter"/>
</dbReference>
<feature type="transmembrane region" description="Helical" evidence="6">
    <location>
        <begin position="114"/>
        <end position="134"/>
    </location>
</feature>
<dbReference type="AlphaFoldDB" id="A0A9P6KM24"/>
<keyword evidence="3 6" id="KW-1133">Transmembrane helix</keyword>
<proteinExistence type="predicted"/>
<dbReference type="Gene3D" id="1.20.1250.20">
    <property type="entry name" value="MFS general substrate transporter like domains"/>
    <property type="match status" value="1"/>
</dbReference>
<dbReference type="PROSITE" id="PS50850">
    <property type="entry name" value="MFS"/>
    <property type="match status" value="1"/>
</dbReference>
<keyword evidence="2 6" id="KW-0812">Transmembrane</keyword>
<evidence type="ECO:0000259" key="7">
    <source>
        <dbReference type="PROSITE" id="PS50850"/>
    </source>
</evidence>
<dbReference type="PANTHER" id="PTHR23501:SF195">
    <property type="entry name" value="PEP5"/>
    <property type="match status" value="1"/>
</dbReference>
<feature type="transmembrane region" description="Helical" evidence="6">
    <location>
        <begin position="315"/>
        <end position="333"/>
    </location>
</feature>
<evidence type="ECO:0000256" key="1">
    <source>
        <dbReference type="ARBA" id="ARBA00004141"/>
    </source>
</evidence>
<reference evidence="8" key="1">
    <citation type="journal article" date="2020" name="Mol. Plant Microbe Interact.">
        <title>Genome Sequence of the Biocontrol Agent Coniothyrium minitans strain Conio (IMI 134523).</title>
        <authorList>
            <person name="Patel D."/>
            <person name="Shittu T.A."/>
            <person name="Baroncelli R."/>
            <person name="Muthumeenakshi S."/>
            <person name="Osborne T.H."/>
            <person name="Janganan T.K."/>
            <person name="Sreenivasaprasad S."/>
        </authorList>
    </citation>
    <scope>NUCLEOTIDE SEQUENCE</scope>
    <source>
        <strain evidence="8">Conio</strain>
    </source>
</reference>
<keyword evidence="9" id="KW-1185">Reference proteome</keyword>
<dbReference type="InterPro" id="IPR036259">
    <property type="entry name" value="MFS_trans_sf"/>
</dbReference>
<feature type="region of interest" description="Disordered" evidence="5">
    <location>
        <begin position="1"/>
        <end position="23"/>
    </location>
</feature>
<feature type="transmembrane region" description="Helical" evidence="6">
    <location>
        <begin position="205"/>
        <end position="225"/>
    </location>
</feature>
<feature type="domain" description="Major facilitator superfamily (MFS) profile" evidence="7">
    <location>
        <begin position="47"/>
        <end position="522"/>
    </location>
</feature>
<feature type="transmembrane region" description="Helical" evidence="6">
    <location>
        <begin position="171"/>
        <end position="193"/>
    </location>
</feature>
<evidence type="ECO:0000256" key="2">
    <source>
        <dbReference type="ARBA" id="ARBA00022692"/>
    </source>
</evidence>
<feature type="transmembrane region" description="Helical" evidence="6">
    <location>
        <begin position="246"/>
        <end position="265"/>
    </location>
</feature>
<protein>
    <submittedName>
        <fullName evidence="8">PEP5</fullName>
    </submittedName>
</protein>
<sequence length="603" mass="64807">MDPKSEVDNVEDATSSPPKSHDVNAHVVPMQHEAQEDLIHIDLTWRSWMVVFVSCFAIMAQVYVVVAAGSVIAFIVRDLGQPAISGWIIQGPLLMQTVLSPLVGRLSDVLDRKLFASVPPLIAVAGSIICAKATSMQMLIGGGVLVGITLATISIVQSIPSEILPLKYRALANGFAFLGGAVGGLVGGLGAGAVTNVNPAGWRNIFWIMAALHGATSLGFFAFYWPKKRTEYPRMSFKECVWACDPIGSFLFITGATLMLLALNWAGGAYHWSDPHVCANLVVGIVLVLAFCVYEWKGRTDGMVAHVFFSTGPNFWLATFAFAVEGWIFYSAVNSVTPQIVLNLGFETNAWDIAVRQMSYQIPSLTFSLVVTWWATRFKDLSKCIFFQTKFLHPSSCIFAESPLVFTYVVFLVTTISYANIRPSWNVPQIVFAVLAGIGTSGPLTLLVACIQFTAPHAYLSTATGLAFSARAIGGAFGSAVINAIINGRLNSHYASDVGSAATAAGLPTSSLPALLEGMEAGSFADVPGANDRIISAALKASHWSYARAYRLGWWSVVPFVALAIASVACMSGVKDLMTEHVEATVEREVVDDQGKEKGLEEK</sequence>
<feature type="transmembrane region" description="Helical" evidence="6">
    <location>
        <begin position="48"/>
        <end position="76"/>
    </location>
</feature>
<evidence type="ECO:0000256" key="6">
    <source>
        <dbReference type="SAM" id="Phobius"/>
    </source>
</evidence>
<dbReference type="Pfam" id="PF07690">
    <property type="entry name" value="MFS_1"/>
    <property type="match status" value="1"/>
</dbReference>
<feature type="transmembrane region" description="Helical" evidence="6">
    <location>
        <begin position="463"/>
        <end position="486"/>
    </location>
</feature>
<evidence type="ECO:0000313" key="8">
    <source>
        <dbReference type="EMBL" id="KAF9732113.1"/>
    </source>
</evidence>
<feature type="transmembrane region" description="Helical" evidence="6">
    <location>
        <begin position="552"/>
        <end position="571"/>
    </location>
</feature>
<accession>A0A9P6KM24</accession>
<comment type="caution">
    <text evidence="8">The sequence shown here is derived from an EMBL/GenBank/DDBJ whole genome shotgun (WGS) entry which is preliminary data.</text>
</comment>
<evidence type="ECO:0000313" key="9">
    <source>
        <dbReference type="Proteomes" id="UP000756921"/>
    </source>
</evidence>
<gene>
    <name evidence="8" type="ORF">PMIN01_10042</name>
</gene>
<feature type="transmembrane region" description="Helical" evidence="6">
    <location>
        <begin position="397"/>
        <end position="418"/>
    </location>
</feature>
<dbReference type="InterPro" id="IPR020846">
    <property type="entry name" value="MFS_dom"/>
</dbReference>
<evidence type="ECO:0000256" key="4">
    <source>
        <dbReference type="ARBA" id="ARBA00023136"/>
    </source>
</evidence>
<feature type="transmembrane region" description="Helical" evidence="6">
    <location>
        <begin position="430"/>
        <end position="451"/>
    </location>
</feature>
<feature type="transmembrane region" description="Helical" evidence="6">
    <location>
        <begin position="277"/>
        <end position="294"/>
    </location>
</feature>
<dbReference type="PANTHER" id="PTHR23501">
    <property type="entry name" value="MAJOR FACILITATOR SUPERFAMILY"/>
    <property type="match status" value="1"/>
</dbReference>
<dbReference type="GO" id="GO:0022857">
    <property type="term" value="F:transmembrane transporter activity"/>
    <property type="evidence" value="ECO:0007669"/>
    <property type="project" value="InterPro"/>
</dbReference>
<dbReference type="CDD" id="cd06179">
    <property type="entry name" value="MFS_TRI12_like"/>
    <property type="match status" value="1"/>
</dbReference>
<evidence type="ECO:0000256" key="5">
    <source>
        <dbReference type="SAM" id="MobiDB-lite"/>
    </source>
</evidence>
<evidence type="ECO:0000256" key="3">
    <source>
        <dbReference type="ARBA" id="ARBA00022989"/>
    </source>
</evidence>
<dbReference type="InterPro" id="IPR053791">
    <property type="entry name" value="MFS_Tri12-like"/>
</dbReference>
<dbReference type="OrthoDB" id="2587356at2759"/>
<keyword evidence="4 6" id="KW-0472">Membrane</keyword>
<name>A0A9P6KM24_9PLEO</name>
<dbReference type="SUPFAM" id="SSF103473">
    <property type="entry name" value="MFS general substrate transporter"/>
    <property type="match status" value="1"/>
</dbReference>
<comment type="subcellular location">
    <subcellularLocation>
        <location evidence="1">Membrane</location>
        <topology evidence="1">Multi-pass membrane protein</topology>
    </subcellularLocation>
</comment>
<dbReference type="InterPro" id="IPR011701">
    <property type="entry name" value="MFS"/>
</dbReference>
<dbReference type="EMBL" id="WJXW01000011">
    <property type="protein sequence ID" value="KAF9732113.1"/>
    <property type="molecule type" value="Genomic_DNA"/>
</dbReference>